<keyword evidence="1" id="KW-0732">Signal</keyword>
<feature type="signal peptide" evidence="1">
    <location>
        <begin position="1"/>
        <end position="21"/>
    </location>
</feature>
<evidence type="ECO:0000256" key="1">
    <source>
        <dbReference type="SAM" id="SignalP"/>
    </source>
</evidence>
<proteinExistence type="predicted"/>
<reference evidence="2 3" key="1">
    <citation type="submission" date="2018-03" db="EMBL/GenBank/DDBJ databases">
        <title>Genomic Encyclopedia of Archaeal and Bacterial Type Strains, Phase II (KMG-II): from individual species to whole genera.</title>
        <authorList>
            <person name="Goeker M."/>
        </authorList>
    </citation>
    <scope>NUCLEOTIDE SEQUENCE [LARGE SCALE GENOMIC DNA]</scope>
    <source>
        <strain evidence="2 3">DSM 100214</strain>
    </source>
</reference>
<feature type="chain" id="PRO_5016146179" description="DUF3078 family protein" evidence="1">
    <location>
        <begin position="22"/>
        <end position="297"/>
    </location>
</feature>
<dbReference type="Proteomes" id="UP000247973">
    <property type="component" value="Unassembled WGS sequence"/>
</dbReference>
<dbReference type="Pfam" id="PF11276">
    <property type="entry name" value="DUF3078"/>
    <property type="match status" value="1"/>
</dbReference>
<dbReference type="EMBL" id="QICL01000001">
    <property type="protein sequence ID" value="PXV68870.1"/>
    <property type="molecule type" value="Genomic_DNA"/>
</dbReference>
<evidence type="ECO:0000313" key="3">
    <source>
        <dbReference type="Proteomes" id="UP000247973"/>
    </source>
</evidence>
<dbReference type="AlphaFoldDB" id="A0A2V3PT55"/>
<accession>A0A2V3PT55</accession>
<name>A0A2V3PT55_9BACT</name>
<dbReference type="InterPro" id="IPR021428">
    <property type="entry name" value="DUF3078"/>
</dbReference>
<gene>
    <name evidence="2" type="ORF">CLV62_101135</name>
</gene>
<protein>
    <recommendedName>
        <fullName evidence="4">DUF3078 family protein</fullName>
    </recommendedName>
</protein>
<keyword evidence="3" id="KW-1185">Reference proteome</keyword>
<evidence type="ECO:0008006" key="4">
    <source>
        <dbReference type="Google" id="ProtNLM"/>
    </source>
</evidence>
<dbReference type="OrthoDB" id="1495718at2"/>
<comment type="caution">
    <text evidence="2">The sequence shown here is derived from an EMBL/GenBank/DDBJ whole genome shotgun (WGS) entry which is preliminary data.</text>
</comment>
<organism evidence="2 3">
    <name type="scientific">Dysgonomonas alginatilytica</name>
    <dbReference type="NCBI Taxonomy" id="1605892"/>
    <lineage>
        <taxon>Bacteria</taxon>
        <taxon>Pseudomonadati</taxon>
        <taxon>Bacteroidota</taxon>
        <taxon>Bacteroidia</taxon>
        <taxon>Bacteroidales</taxon>
        <taxon>Dysgonomonadaceae</taxon>
        <taxon>Dysgonomonas</taxon>
    </lineage>
</organism>
<evidence type="ECO:0000313" key="2">
    <source>
        <dbReference type="EMBL" id="PXV68870.1"/>
    </source>
</evidence>
<dbReference type="RefSeq" id="WP_110308854.1">
    <property type="nucleotide sequence ID" value="NZ_QICL01000001.1"/>
</dbReference>
<sequence length="297" mass="33437">MKRLFLAASLALSLSGLSAQDATQETDSTNISPWKHNGIASLNFSQTSLSNWSAGGDNAVAGNAVFNGNLQYRKGEWLWNNLLILEYGLTRTKAGGSQKATDKIDYTTQLGYSTNNKWFYTVMADFKTQFSKGYNYPNKDEYISKFMAPAYSNVSLGMELRPKDSYYTLYFSPTAGKFTFVNDDFLSDRGFFGVTPGDKFRAEFGTFLRGTYQKEIMQNVKLMTDANFFTAYDNSFGNIDIDWNVLINMKINKYLNANINTSLKYDDDIKAISEDGTKKGPRVQFKEIIGIGIGYNF</sequence>